<evidence type="ECO:0000259" key="9">
    <source>
        <dbReference type="Pfam" id="PF02687"/>
    </source>
</evidence>
<keyword evidence="4" id="KW-1003">Cell membrane</keyword>
<reference evidence="12" key="1">
    <citation type="journal article" date="2019" name="Int. J. Syst. Evol. Microbiol.">
        <title>The Global Catalogue of Microorganisms (GCM) 10K type strain sequencing project: providing services to taxonomists for standard genome sequencing and annotation.</title>
        <authorList>
            <consortium name="The Broad Institute Genomics Platform"/>
            <consortium name="The Broad Institute Genome Sequencing Center for Infectious Disease"/>
            <person name="Wu L."/>
            <person name="Ma J."/>
        </authorList>
    </citation>
    <scope>NUCLEOTIDE SEQUENCE [LARGE SCALE GENOMIC DNA]</scope>
    <source>
        <strain evidence="12">KCTC 52487</strain>
    </source>
</reference>
<dbReference type="InterPro" id="IPR003838">
    <property type="entry name" value="ABC3_permease_C"/>
</dbReference>
<feature type="transmembrane region" description="Helical" evidence="8">
    <location>
        <begin position="33"/>
        <end position="59"/>
    </location>
</feature>
<gene>
    <name evidence="11" type="ORF">ACFOOR_00215</name>
</gene>
<keyword evidence="6 8" id="KW-1133">Transmembrane helix</keyword>
<proteinExistence type="inferred from homology"/>
<accession>A0ABV6ZSX9</accession>
<evidence type="ECO:0000313" key="11">
    <source>
        <dbReference type="EMBL" id="MFC2924522.1"/>
    </source>
</evidence>
<dbReference type="InterPro" id="IPR011925">
    <property type="entry name" value="LolCE_TM"/>
</dbReference>
<feature type="transmembrane region" description="Helical" evidence="8">
    <location>
        <begin position="304"/>
        <end position="325"/>
    </location>
</feature>
<keyword evidence="11" id="KW-0449">Lipoprotein</keyword>
<feature type="domain" description="ABC3 transporter permease C-terminal" evidence="9">
    <location>
        <begin position="304"/>
        <end position="437"/>
    </location>
</feature>
<comment type="subcellular location">
    <subcellularLocation>
        <location evidence="1">Cell membrane</location>
        <topology evidence="1">Multi-pass membrane protein</topology>
    </subcellularLocation>
</comment>
<keyword evidence="5 8" id="KW-0812">Transmembrane</keyword>
<dbReference type="Proteomes" id="UP001595379">
    <property type="component" value="Unassembled WGS sequence"/>
</dbReference>
<feature type="transmembrane region" description="Helical" evidence="8">
    <location>
        <begin position="346"/>
        <end position="373"/>
    </location>
</feature>
<dbReference type="EMBL" id="JBHRSV010000001">
    <property type="protein sequence ID" value="MFC2924522.1"/>
    <property type="molecule type" value="Genomic_DNA"/>
</dbReference>
<comment type="caution">
    <text evidence="11">The sequence shown here is derived from an EMBL/GenBank/DDBJ whole genome shotgun (WGS) entry which is preliminary data.</text>
</comment>
<protein>
    <submittedName>
        <fullName evidence="11">Lipoprotein-releasing ABC transporter permease subunit</fullName>
    </submittedName>
</protein>
<dbReference type="Pfam" id="PF12704">
    <property type="entry name" value="MacB_PCD"/>
    <property type="match status" value="1"/>
</dbReference>
<evidence type="ECO:0000256" key="7">
    <source>
        <dbReference type="ARBA" id="ARBA00023136"/>
    </source>
</evidence>
<keyword evidence="7 8" id="KW-0472">Membrane</keyword>
<comment type="similarity">
    <text evidence="2">Belongs to the ABC-4 integral membrane protein family. LolC/E subfamily.</text>
</comment>
<evidence type="ECO:0000256" key="1">
    <source>
        <dbReference type="ARBA" id="ARBA00004651"/>
    </source>
</evidence>
<evidence type="ECO:0000256" key="6">
    <source>
        <dbReference type="ARBA" id="ARBA00022989"/>
    </source>
</evidence>
<evidence type="ECO:0000256" key="4">
    <source>
        <dbReference type="ARBA" id="ARBA00022475"/>
    </source>
</evidence>
<evidence type="ECO:0000256" key="5">
    <source>
        <dbReference type="ARBA" id="ARBA00022692"/>
    </source>
</evidence>
<evidence type="ECO:0000313" key="12">
    <source>
        <dbReference type="Proteomes" id="UP001595379"/>
    </source>
</evidence>
<dbReference type="InterPro" id="IPR025857">
    <property type="entry name" value="MacB_PCD"/>
</dbReference>
<evidence type="ECO:0000259" key="10">
    <source>
        <dbReference type="Pfam" id="PF12704"/>
    </source>
</evidence>
<keyword evidence="3" id="KW-0813">Transport</keyword>
<name>A0ABV6ZSX9_9PROT</name>
<keyword evidence="12" id="KW-1185">Reference proteome</keyword>
<evidence type="ECO:0000256" key="3">
    <source>
        <dbReference type="ARBA" id="ARBA00022448"/>
    </source>
</evidence>
<dbReference type="PANTHER" id="PTHR30489">
    <property type="entry name" value="LIPOPROTEIN-RELEASING SYSTEM TRANSMEMBRANE PROTEIN LOLE"/>
    <property type="match status" value="1"/>
</dbReference>
<evidence type="ECO:0000256" key="2">
    <source>
        <dbReference type="ARBA" id="ARBA00005236"/>
    </source>
</evidence>
<organism evidence="11 12">
    <name type="scientific">Hyphobacterium vulgare</name>
    <dbReference type="NCBI Taxonomy" id="1736751"/>
    <lineage>
        <taxon>Bacteria</taxon>
        <taxon>Pseudomonadati</taxon>
        <taxon>Pseudomonadota</taxon>
        <taxon>Alphaproteobacteria</taxon>
        <taxon>Maricaulales</taxon>
        <taxon>Maricaulaceae</taxon>
        <taxon>Hyphobacterium</taxon>
    </lineage>
</organism>
<dbReference type="RefSeq" id="WP_343163763.1">
    <property type="nucleotide sequence ID" value="NZ_JBHRSV010000001.1"/>
</dbReference>
<feature type="domain" description="MacB-like periplasmic core" evidence="10">
    <location>
        <begin position="39"/>
        <end position="273"/>
    </location>
</feature>
<dbReference type="PANTHER" id="PTHR30489:SF0">
    <property type="entry name" value="LIPOPROTEIN-RELEASING SYSTEM TRANSMEMBRANE PROTEIN LOLE"/>
    <property type="match status" value="1"/>
</dbReference>
<dbReference type="NCBIfam" id="TIGR02212">
    <property type="entry name" value="lolCE"/>
    <property type="match status" value="1"/>
</dbReference>
<evidence type="ECO:0000256" key="8">
    <source>
        <dbReference type="SAM" id="Phobius"/>
    </source>
</evidence>
<dbReference type="InterPro" id="IPR051447">
    <property type="entry name" value="Lipoprotein-release_system"/>
</dbReference>
<feature type="transmembrane region" description="Helical" evidence="8">
    <location>
        <begin position="407"/>
        <end position="426"/>
    </location>
</feature>
<sequence length="444" mass="47828">MAEARLGKGAHPLSPFEFTLALRYLGARRKDGGIALIAIISFLGITLGVAALITIMSIMNGFRYELMSQLLGVQSHVYVDVRPQLYGNQEALSQDELDTLTAEISAIPGVVSAGQRINGEALLNVDGNAAPARVIGLTREELLSINRVSGMPEPGEDTGLQLGSMDGFGEGRHGGDVVLMGQQLARALRVIPGDVVPFISSAGRVTPTGMVNIRKAYEVGGVFSVGIYEFDQIVVFMPLEQAQLFFALDGPERIEIRVEDPDDLDDLRAEITNTVAGRGIISDWRDQNRSFYDALQVERVAMRMIMAVVILIAALNIVTGLIMLVKNKGRDIAILRTMGSTQASVMRVFMLIGLMIGGVGAVGGILLGIILVVNIDAVQAFVSLVTGTEIWNPEVYFLVNMPARLDWAEVMFAAIFGLGAAFLAAIPPAWRAASLDPVEALRYE</sequence>
<dbReference type="Pfam" id="PF02687">
    <property type="entry name" value="FtsX"/>
    <property type="match status" value="1"/>
</dbReference>